<name>A0A6P8YI09_THRPL</name>
<sequence>MATAMETQGPHISDLPVDALLEVFCRLPAADLTLGASGVCRAWRDLAMEPAAWQARRVQVAPRKHRPLAAAERRVLRRAPALRALAVSLRRAQDLPEPLSALLPCCGHLRELQLSLPCLYADMARDVAAHWPRLQQLRVEACSVQEGGLERLGQLDHLRRLQVATLQPAQGVWGPLRRAARDGLPALRALHVDARCDAANIDEAVGVLLELADRVTHLRIGSLVPADAALLGAIGRCSRLQNLHIEDCSQLTDEGLLQLAGLRLHSLSLCFARQVSTAALLHLLRVSDLSLLKHLDLRGCPALTDRVVLSLASRLSTPPKLVADDCPNVSGQALQSLNRTSPPVNAAHAIAALCTVAAVATLPVPNRPLQVA</sequence>
<dbReference type="InterPro" id="IPR032675">
    <property type="entry name" value="LRR_dom_sf"/>
</dbReference>
<dbReference type="InterPro" id="IPR001810">
    <property type="entry name" value="F-box_dom"/>
</dbReference>
<dbReference type="Gene3D" id="3.80.10.10">
    <property type="entry name" value="Ribonuclease Inhibitor"/>
    <property type="match status" value="1"/>
</dbReference>
<dbReference type="PANTHER" id="PTHR13382">
    <property type="entry name" value="MITOCHONDRIAL ATP SYNTHASE COUPLING FACTOR B"/>
    <property type="match status" value="1"/>
</dbReference>
<organism evidence="4">
    <name type="scientific">Thrips palmi</name>
    <name type="common">Melon thrips</name>
    <dbReference type="NCBI Taxonomy" id="161013"/>
    <lineage>
        <taxon>Eukaryota</taxon>
        <taxon>Metazoa</taxon>
        <taxon>Ecdysozoa</taxon>
        <taxon>Arthropoda</taxon>
        <taxon>Hexapoda</taxon>
        <taxon>Insecta</taxon>
        <taxon>Pterygota</taxon>
        <taxon>Neoptera</taxon>
        <taxon>Paraneoptera</taxon>
        <taxon>Thysanoptera</taxon>
        <taxon>Terebrantia</taxon>
        <taxon>Thripoidea</taxon>
        <taxon>Thripidae</taxon>
        <taxon>Thrips</taxon>
    </lineage>
</organism>
<dbReference type="Pfam" id="PF12937">
    <property type="entry name" value="F-box-like"/>
    <property type="match status" value="1"/>
</dbReference>
<dbReference type="SMART" id="SM00367">
    <property type="entry name" value="LRR_CC"/>
    <property type="match status" value="2"/>
</dbReference>
<dbReference type="KEGG" id="tpal:117644256"/>
<dbReference type="InterPro" id="IPR006553">
    <property type="entry name" value="Leu-rich_rpt_Cys-con_subtyp"/>
</dbReference>
<dbReference type="Proteomes" id="UP000515158">
    <property type="component" value="Unplaced"/>
</dbReference>
<evidence type="ECO:0000313" key="3">
    <source>
        <dbReference type="Proteomes" id="UP000515158"/>
    </source>
</evidence>
<dbReference type="PROSITE" id="PS50181">
    <property type="entry name" value="FBOX"/>
    <property type="match status" value="1"/>
</dbReference>
<dbReference type="SUPFAM" id="SSF81383">
    <property type="entry name" value="F-box domain"/>
    <property type="match status" value="1"/>
</dbReference>
<dbReference type="Gene3D" id="1.20.1280.50">
    <property type="match status" value="1"/>
</dbReference>
<accession>A0A6P8YI09</accession>
<protein>
    <submittedName>
        <fullName evidence="4">F-box/LRR-repeat protein 7-like isoform X1</fullName>
    </submittedName>
</protein>
<evidence type="ECO:0000259" key="2">
    <source>
        <dbReference type="PROSITE" id="PS50181"/>
    </source>
</evidence>
<dbReference type="InterPro" id="IPR050648">
    <property type="entry name" value="F-box_LRR-repeat"/>
</dbReference>
<proteinExistence type="predicted"/>
<gene>
    <name evidence="4" type="primary">LOC117644256</name>
</gene>
<dbReference type="GeneID" id="117644256"/>
<evidence type="ECO:0000313" key="4">
    <source>
        <dbReference type="RefSeq" id="XP_034239428.1"/>
    </source>
</evidence>
<feature type="domain" description="F-box" evidence="2">
    <location>
        <begin position="9"/>
        <end position="56"/>
    </location>
</feature>
<dbReference type="SUPFAM" id="SSF52047">
    <property type="entry name" value="RNI-like"/>
    <property type="match status" value="1"/>
</dbReference>
<dbReference type="RefSeq" id="XP_034239428.1">
    <property type="nucleotide sequence ID" value="XM_034383537.1"/>
</dbReference>
<dbReference type="GO" id="GO:0005737">
    <property type="term" value="C:cytoplasm"/>
    <property type="evidence" value="ECO:0007669"/>
    <property type="project" value="TreeGrafter"/>
</dbReference>
<keyword evidence="3" id="KW-1185">Reference proteome</keyword>
<dbReference type="InParanoid" id="A0A6P8YI09"/>
<dbReference type="OrthoDB" id="10257471at2759"/>
<dbReference type="InterPro" id="IPR036047">
    <property type="entry name" value="F-box-like_dom_sf"/>
</dbReference>
<reference evidence="4" key="1">
    <citation type="submission" date="2025-08" db="UniProtKB">
        <authorList>
            <consortium name="RefSeq"/>
        </authorList>
    </citation>
    <scope>IDENTIFICATION</scope>
    <source>
        <tissue evidence="4">Total insect</tissue>
    </source>
</reference>
<keyword evidence="1" id="KW-0833">Ubl conjugation pathway</keyword>
<evidence type="ECO:0000256" key="1">
    <source>
        <dbReference type="ARBA" id="ARBA00022786"/>
    </source>
</evidence>
<dbReference type="AlphaFoldDB" id="A0A6P8YI09"/>